<evidence type="ECO:0000313" key="3">
    <source>
        <dbReference type="EMBL" id="BDZ52657.1"/>
    </source>
</evidence>
<protein>
    <recommendedName>
        <fullName evidence="5">Prepilin-type N-terminal cleavage/methylation domain-containing protein</fullName>
    </recommendedName>
</protein>
<gene>
    <name evidence="3" type="ORF">GCM10025867_48980</name>
</gene>
<keyword evidence="3" id="KW-0614">Plasmid</keyword>
<dbReference type="Pfam" id="PF07963">
    <property type="entry name" value="N_methyl"/>
    <property type="match status" value="1"/>
</dbReference>
<keyword evidence="2" id="KW-0812">Transmembrane</keyword>
<dbReference type="InterPro" id="IPR045584">
    <property type="entry name" value="Pilin-like"/>
</dbReference>
<evidence type="ECO:0008006" key="5">
    <source>
        <dbReference type="Google" id="ProtNLM"/>
    </source>
</evidence>
<name>A0ABM8GW58_9MICO</name>
<keyword evidence="2" id="KW-1133">Transmembrane helix</keyword>
<dbReference type="RefSeq" id="WP_286346940.1">
    <property type="nucleotide sequence ID" value="NZ_AP027733.1"/>
</dbReference>
<organism evidence="3 4">
    <name type="scientific">Frondihabitans sucicola</name>
    <dbReference type="NCBI Taxonomy" id="1268041"/>
    <lineage>
        <taxon>Bacteria</taxon>
        <taxon>Bacillati</taxon>
        <taxon>Actinomycetota</taxon>
        <taxon>Actinomycetes</taxon>
        <taxon>Micrococcales</taxon>
        <taxon>Microbacteriaceae</taxon>
        <taxon>Frondihabitans</taxon>
    </lineage>
</organism>
<keyword evidence="4" id="KW-1185">Reference proteome</keyword>
<dbReference type="Gene3D" id="3.30.700.10">
    <property type="entry name" value="Glycoprotein, Type 4 Pilin"/>
    <property type="match status" value="1"/>
</dbReference>
<geneLocation type="plasmid" evidence="3 4">
    <name>pNBRC108728a</name>
</geneLocation>
<sequence length="328" mass="34561">MRRLHTRMSLGRSDRGFSFIELLAYMAIAALLVLAAIPQFNQYRQKAVVSNLQNDVHNASLKAEAELIGQVSKRTGDNGGIHLAAASGGLDIADLQAAVNTVKPSSTTDKPFIVSAVGVNGYSITAASTKTDITAVYESTMDTAHPTYGVGINTVDKDGAVMGVAPTATPSPSSSASTGFTPDNPAGTPAISYDPTVITGQEVTVSPAGVMINVRTSNNATTKLYPGSSSDGDNGHNMAANPELWIGSTKIALPTPSNDFATSGTQTKEYYAFSTYFYSYGDPILTDAQALSHETITMAYTDDSGYRVVYKAKWDASWNQTGGNTNVE</sequence>
<dbReference type="InterPro" id="IPR012902">
    <property type="entry name" value="N_methyl_site"/>
</dbReference>
<accession>A0ABM8GW58</accession>
<reference evidence="4" key="1">
    <citation type="journal article" date="2019" name="Int. J. Syst. Evol. Microbiol.">
        <title>The Global Catalogue of Microorganisms (GCM) 10K type strain sequencing project: providing services to taxonomists for standard genome sequencing and annotation.</title>
        <authorList>
            <consortium name="The Broad Institute Genomics Platform"/>
            <consortium name="The Broad Institute Genome Sequencing Center for Infectious Disease"/>
            <person name="Wu L."/>
            <person name="Ma J."/>
        </authorList>
    </citation>
    <scope>NUCLEOTIDE SEQUENCE [LARGE SCALE GENOMIC DNA]</scope>
    <source>
        <strain evidence="4">NBRC 108728</strain>
    </source>
</reference>
<evidence type="ECO:0000313" key="4">
    <source>
        <dbReference type="Proteomes" id="UP001321486"/>
    </source>
</evidence>
<proteinExistence type="predicted"/>
<feature type="compositionally biased region" description="Low complexity" evidence="1">
    <location>
        <begin position="167"/>
        <end position="178"/>
    </location>
</feature>
<feature type="transmembrane region" description="Helical" evidence="2">
    <location>
        <begin position="20"/>
        <end position="40"/>
    </location>
</feature>
<evidence type="ECO:0000256" key="1">
    <source>
        <dbReference type="SAM" id="MobiDB-lite"/>
    </source>
</evidence>
<dbReference type="EMBL" id="AP027733">
    <property type="protein sequence ID" value="BDZ52657.1"/>
    <property type="molecule type" value="Genomic_DNA"/>
</dbReference>
<keyword evidence="2" id="KW-0472">Membrane</keyword>
<dbReference type="SUPFAM" id="SSF54523">
    <property type="entry name" value="Pili subunits"/>
    <property type="match status" value="1"/>
</dbReference>
<dbReference type="Proteomes" id="UP001321486">
    <property type="component" value="Plasmid pNBRC108728a"/>
</dbReference>
<evidence type="ECO:0000256" key="2">
    <source>
        <dbReference type="SAM" id="Phobius"/>
    </source>
</evidence>
<feature type="region of interest" description="Disordered" evidence="1">
    <location>
        <begin position="167"/>
        <end position="193"/>
    </location>
</feature>